<dbReference type="KEGG" id="cyn:Cyan7425_0942"/>
<proteinExistence type="predicted"/>
<reference evidence="2" key="1">
    <citation type="submission" date="2009-01" db="EMBL/GenBank/DDBJ databases">
        <title>Complete sequence of chromosome Cyanothece sp. PCC 7425.</title>
        <authorList>
            <consortium name="US DOE Joint Genome Institute"/>
            <person name="Lucas S."/>
            <person name="Copeland A."/>
            <person name="Lapidus A."/>
            <person name="Glavina del Rio T."/>
            <person name="Dalin E."/>
            <person name="Tice H."/>
            <person name="Bruce D."/>
            <person name="Goodwin L."/>
            <person name="Pitluck S."/>
            <person name="Sims D."/>
            <person name="Meineke L."/>
            <person name="Brettin T."/>
            <person name="Detter J.C."/>
            <person name="Han C."/>
            <person name="Larimer F."/>
            <person name="Land M."/>
            <person name="Hauser L."/>
            <person name="Kyrpides N."/>
            <person name="Ovchinnikova G."/>
            <person name="Liberton M."/>
            <person name="Stoeckel J."/>
            <person name="Banerjee A."/>
            <person name="Singh A."/>
            <person name="Page L."/>
            <person name="Sato H."/>
            <person name="Zhao L."/>
            <person name="Sherman L."/>
            <person name="Pakrasi H."/>
            <person name="Richardson P."/>
        </authorList>
    </citation>
    <scope>NUCLEOTIDE SEQUENCE</scope>
    <source>
        <strain evidence="2">PCC 7425</strain>
    </source>
</reference>
<evidence type="ECO:0000256" key="1">
    <source>
        <dbReference type="SAM" id="Phobius"/>
    </source>
</evidence>
<evidence type="ECO:0000313" key="2">
    <source>
        <dbReference type="EMBL" id="ACL43328.1"/>
    </source>
</evidence>
<keyword evidence="1" id="KW-1133">Transmembrane helix</keyword>
<sequence>MGESKRRKEILGEKYGQEDPILPWLPLTKSQAAQFMKWTTRGTWVGIGFLAVWWVTVRFIGPALGWWQVN</sequence>
<dbReference type="AlphaFoldDB" id="B8HX25"/>
<keyword evidence="1" id="KW-0472">Membrane</keyword>
<protein>
    <recommendedName>
        <fullName evidence="3">DUF2839 domain-containing protein</fullName>
    </recommendedName>
</protein>
<dbReference type="InterPro" id="IPR021262">
    <property type="entry name" value="DUF2839"/>
</dbReference>
<dbReference type="Pfam" id="PF10999">
    <property type="entry name" value="DUF2839"/>
    <property type="match status" value="1"/>
</dbReference>
<organism evidence="2">
    <name type="scientific">Cyanothece sp. (strain PCC 7425 / ATCC 29141)</name>
    <dbReference type="NCBI Taxonomy" id="395961"/>
    <lineage>
        <taxon>Bacteria</taxon>
        <taxon>Bacillati</taxon>
        <taxon>Cyanobacteriota</taxon>
        <taxon>Cyanophyceae</taxon>
        <taxon>Gomontiellales</taxon>
        <taxon>Cyanothecaceae</taxon>
        <taxon>Cyanothece</taxon>
    </lineage>
</organism>
<dbReference type="STRING" id="395961.Cyan7425_0942"/>
<gene>
    <name evidence="2" type="ordered locus">Cyan7425_0942</name>
</gene>
<dbReference type="EMBL" id="CP001344">
    <property type="protein sequence ID" value="ACL43328.1"/>
    <property type="molecule type" value="Genomic_DNA"/>
</dbReference>
<name>B8HX25_CYAP4</name>
<keyword evidence="1" id="KW-0812">Transmembrane</keyword>
<evidence type="ECO:0008006" key="3">
    <source>
        <dbReference type="Google" id="ProtNLM"/>
    </source>
</evidence>
<dbReference type="HOGENOM" id="CLU_186199_0_0_3"/>
<accession>B8HX25</accession>
<dbReference type="eggNOG" id="ENOG5032YG9">
    <property type="taxonomic scope" value="Bacteria"/>
</dbReference>
<feature type="transmembrane region" description="Helical" evidence="1">
    <location>
        <begin position="44"/>
        <end position="67"/>
    </location>
</feature>
<dbReference type="OrthoDB" id="541226at2"/>